<gene>
    <name evidence="2" type="ORF">G4L39_14225</name>
</gene>
<proteinExistence type="predicted"/>
<comment type="caution">
    <text evidence="2">The sequence shown here is derived from an EMBL/GenBank/DDBJ whole genome shotgun (WGS) entry which is preliminary data.</text>
</comment>
<dbReference type="Pfam" id="PF06439">
    <property type="entry name" value="3keto-disac_hyd"/>
    <property type="match status" value="1"/>
</dbReference>
<dbReference type="AlphaFoldDB" id="A0A6M1RYG1"/>
<reference evidence="2 3" key="1">
    <citation type="submission" date="2020-02" db="EMBL/GenBank/DDBJ databases">
        <title>Draft genome sequence of Limisphaera ngatamarikiensis NGM72.4T, a thermophilic Verrucomicrobia grouped in subdivision 3.</title>
        <authorList>
            <person name="Carere C.R."/>
            <person name="Steen J."/>
            <person name="Hugenholtz P."/>
            <person name="Stott M.B."/>
        </authorList>
    </citation>
    <scope>NUCLEOTIDE SEQUENCE [LARGE SCALE GENOMIC DNA]</scope>
    <source>
        <strain evidence="2 3">NGM72.4</strain>
    </source>
</reference>
<evidence type="ECO:0000259" key="1">
    <source>
        <dbReference type="Pfam" id="PF06439"/>
    </source>
</evidence>
<feature type="domain" description="3-keto-alpha-glucoside-1,2-lyase/3-keto-2-hydroxy-glucal hydratase" evidence="1">
    <location>
        <begin position="29"/>
        <end position="220"/>
    </location>
</feature>
<keyword evidence="3" id="KW-1185">Reference proteome</keyword>
<organism evidence="2 3">
    <name type="scientific">Limisphaera ngatamarikiensis</name>
    <dbReference type="NCBI Taxonomy" id="1324935"/>
    <lineage>
        <taxon>Bacteria</taxon>
        <taxon>Pseudomonadati</taxon>
        <taxon>Verrucomicrobiota</taxon>
        <taxon>Verrucomicrobiia</taxon>
        <taxon>Limisphaerales</taxon>
        <taxon>Limisphaeraceae</taxon>
        <taxon>Limisphaera</taxon>
    </lineage>
</organism>
<dbReference type="Proteomes" id="UP000477311">
    <property type="component" value="Unassembled WGS sequence"/>
</dbReference>
<dbReference type="Gene3D" id="2.60.120.560">
    <property type="entry name" value="Exo-inulinase, domain 1"/>
    <property type="match status" value="1"/>
</dbReference>
<sequence>MVLPWLVLASLAGHAGPPSDSTTASAEPWVSLFDGQSPRGWRAYRGTRFPDRGWVITNQCLVRWPGRRAGDLVTEAEFDDFEFEWEWKIVPGGNNGVKYLVLESRPAAPGHEYQMVDDTTVSDPRHRTAAFYDVLAPHPAVQPHPPGQWNRSRIVVRGTLVEHWLNDVCVLTYELNSPALRNAIRASKFRDTPGFGEKCRGRIMLTDHGTETWFRNLRVRRLTPAP</sequence>
<evidence type="ECO:0000313" key="2">
    <source>
        <dbReference type="EMBL" id="NGO40541.1"/>
    </source>
</evidence>
<accession>A0A6M1RYG1</accession>
<dbReference type="RefSeq" id="WP_165109236.1">
    <property type="nucleotide sequence ID" value="NZ_JAAKYA010000096.1"/>
</dbReference>
<protein>
    <submittedName>
        <fullName evidence="2">DUF1080 domain-containing protein</fullName>
    </submittedName>
</protein>
<dbReference type="InterPro" id="IPR010496">
    <property type="entry name" value="AL/BT2_dom"/>
</dbReference>
<dbReference type="GO" id="GO:0016787">
    <property type="term" value="F:hydrolase activity"/>
    <property type="evidence" value="ECO:0007669"/>
    <property type="project" value="InterPro"/>
</dbReference>
<name>A0A6M1RYG1_9BACT</name>
<evidence type="ECO:0000313" key="3">
    <source>
        <dbReference type="Proteomes" id="UP000477311"/>
    </source>
</evidence>
<dbReference type="EMBL" id="JAAKYA010000096">
    <property type="protein sequence ID" value="NGO40541.1"/>
    <property type="molecule type" value="Genomic_DNA"/>
</dbReference>